<dbReference type="EMBL" id="KN832040">
    <property type="protein sequence ID" value="KIN96797.1"/>
    <property type="molecule type" value="Genomic_DNA"/>
</dbReference>
<reference evidence="3" key="2">
    <citation type="submission" date="2015-01" db="EMBL/GenBank/DDBJ databases">
        <title>Evolutionary Origins and Diversification of the Mycorrhizal Mutualists.</title>
        <authorList>
            <consortium name="DOE Joint Genome Institute"/>
            <consortium name="Mycorrhizal Genomics Consortium"/>
            <person name="Kohler A."/>
            <person name="Kuo A."/>
            <person name="Nagy L.G."/>
            <person name="Floudas D."/>
            <person name="Copeland A."/>
            <person name="Barry K.W."/>
            <person name="Cichocki N."/>
            <person name="Veneault-Fourrey C."/>
            <person name="LaButti K."/>
            <person name="Lindquist E.A."/>
            <person name="Lipzen A."/>
            <person name="Lundell T."/>
            <person name="Morin E."/>
            <person name="Murat C."/>
            <person name="Riley R."/>
            <person name="Ohm R."/>
            <person name="Sun H."/>
            <person name="Tunlid A."/>
            <person name="Henrissat B."/>
            <person name="Grigoriev I.V."/>
            <person name="Hibbett D.S."/>
            <person name="Martin F."/>
        </authorList>
    </citation>
    <scope>NUCLEOTIDE SEQUENCE [LARGE SCALE GENOMIC DNA]</scope>
    <source>
        <strain evidence="3">Marx 270</strain>
    </source>
</reference>
<proteinExistence type="predicted"/>
<organism evidence="2 3">
    <name type="scientific">Pisolithus tinctorius Marx 270</name>
    <dbReference type="NCBI Taxonomy" id="870435"/>
    <lineage>
        <taxon>Eukaryota</taxon>
        <taxon>Fungi</taxon>
        <taxon>Dikarya</taxon>
        <taxon>Basidiomycota</taxon>
        <taxon>Agaricomycotina</taxon>
        <taxon>Agaricomycetes</taxon>
        <taxon>Agaricomycetidae</taxon>
        <taxon>Boletales</taxon>
        <taxon>Sclerodermatineae</taxon>
        <taxon>Pisolithaceae</taxon>
        <taxon>Pisolithus</taxon>
    </lineage>
</organism>
<keyword evidence="3" id="KW-1185">Reference proteome</keyword>
<dbReference type="Proteomes" id="UP000054217">
    <property type="component" value="Unassembled WGS sequence"/>
</dbReference>
<name>A0A0C3IIG7_PISTI</name>
<reference evidence="2 3" key="1">
    <citation type="submission" date="2014-04" db="EMBL/GenBank/DDBJ databases">
        <authorList>
            <consortium name="DOE Joint Genome Institute"/>
            <person name="Kuo A."/>
            <person name="Kohler A."/>
            <person name="Costa M.D."/>
            <person name="Nagy L.G."/>
            <person name="Floudas D."/>
            <person name="Copeland A."/>
            <person name="Barry K.W."/>
            <person name="Cichocki N."/>
            <person name="Veneault-Fourrey C."/>
            <person name="LaButti K."/>
            <person name="Lindquist E.A."/>
            <person name="Lipzen A."/>
            <person name="Lundell T."/>
            <person name="Morin E."/>
            <person name="Murat C."/>
            <person name="Sun H."/>
            <person name="Tunlid A."/>
            <person name="Henrissat B."/>
            <person name="Grigoriev I.V."/>
            <person name="Hibbett D.S."/>
            <person name="Martin F."/>
            <person name="Nordberg H.P."/>
            <person name="Cantor M.N."/>
            <person name="Hua S.X."/>
        </authorList>
    </citation>
    <scope>NUCLEOTIDE SEQUENCE [LARGE SCALE GENOMIC DNA]</scope>
    <source>
        <strain evidence="2 3">Marx 270</strain>
    </source>
</reference>
<evidence type="ECO:0000313" key="3">
    <source>
        <dbReference type="Proteomes" id="UP000054217"/>
    </source>
</evidence>
<dbReference type="OrthoDB" id="2618249at2759"/>
<dbReference type="InterPro" id="IPR004875">
    <property type="entry name" value="DDE_SF_endonuclease_dom"/>
</dbReference>
<dbReference type="HOGENOM" id="CLU_018294_5_2_1"/>
<protein>
    <recommendedName>
        <fullName evidence="1">DDE-1 domain-containing protein</fullName>
    </recommendedName>
</protein>
<evidence type="ECO:0000313" key="2">
    <source>
        <dbReference type="EMBL" id="KIN96797.1"/>
    </source>
</evidence>
<dbReference type="InParanoid" id="A0A0C3IIG7"/>
<feature type="non-terminal residue" evidence="2">
    <location>
        <position position="1"/>
    </location>
</feature>
<sequence length="119" mass="13467">HGEAGSVDPSAVEAERTCIQKILATFPLKDQWNFDDTSFFAFAPPDCGLTMKQMSGKKKEKFQITIGIATNADGSEKMPLFYIGWSKKPRCFAGKIPQKYGFYYCSNKKAWMMAELFEK</sequence>
<gene>
    <name evidence="2" type="ORF">M404DRAFT_162208</name>
</gene>
<dbReference type="Pfam" id="PF03184">
    <property type="entry name" value="DDE_1"/>
    <property type="match status" value="1"/>
</dbReference>
<dbReference type="AlphaFoldDB" id="A0A0C3IIG7"/>
<dbReference type="STRING" id="870435.A0A0C3IIG7"/>
<evidence type="ECO:0000259" key="1">
    <source>
        <dbReference type="Pfam" id="PF03184"/>
    </source>
</evidence>
<feature type="domain" description="DDE-1" evidence="1">
    <location>
        <begin position="63"/>
        <end position="119"/>
    </location>
</feature>
<dbReference type="GO" id="GO:0003676">
    <property type="term" value="F:nucleic acid binding"/>
    <property type="evidence" value="ECO:0007669"/>
    <property type="project" value="InterPro"/>
</dbReference>
<accession>A0A0C3IIG7</accession>